<evidence type="ECO:0000313" key="2">
    <source>
        <dbReference type="EMBL" id="KAK4036608.1"/>
    </source>
</evidence>
<name>A0ABR0B4I0_9CRUS</name>
<protein>
    <recommendedName>
        <fullName evidence="4">Secreted protein</fullName>
    </recommendedName>
</protein>
<reference evidence="2 3" key="1">
    <citation type="journal article" date="2023" name="Nucleic Acids Res.">
        <title>The hologenome of Daphnia magna reveals possible DNA methylation and microbiome-mediated evolution of the host genome.</title>
        <authorList>
            <person name="Chaturvedi A."/>
            <person name="Li X."/>
            <person name="Dhandapani V."/>
            <person name="Marshall H."/>
            <person name="Kissane S."/>
            <person name="Cuenca-Cambronero M."/>
            <person name="Asole G."/>
            <person name="Calvet F."/>
            <person name="Ruiz-Romero M."/>
            <person name="Marangio P."/>
            <person name="Guigo R."/>
            <person name="Rago D."/>
            <person name="Mirbahai L."/>
            <person name="Eastwood N."/>
            <person name="Colbourne J.K."/>
            <person name="Zhou J."/>
            <person name="Mallon E."/>
            <person name="Orsini L."/>
        </authorList>
    </citation>
    <scope>NUCLEOTIDE SEQUENCE [LARGE SCALE GENOMIC DNA]</scope>
    <source>
        <strain evidence="2">LRV0_1</strain>
    </source>
</reference>
<dbReference type="EMBL" id="JAOYFB010000040">
    <property type="protein sequence ID" value="KAK4036608.1"/>
    <property type="molecule type" value="Genomic_DNA"/>
</dbReference>
<proteinExistence type="predicted"/>
<comment type="caution">
    <text evidence="2">The sequence shown here is derived from an EMBL/GenBank/DDBJ whole genome shotgun (WGS) entry which is preliminary data.</text>
</comment>
<evidence type="ECO:0000313" key="3">
    <source>
        <dbReference type="Proteomes" id="UP001234178"/>
    </source>
</evidence>
<sequence>MAWLGRLWLLTCLTLIPTFHVMQCAAADEVARSGVHMCCKGEVTGWVVDDVERNWRVSYDRWLDVSSSVGEQVELPSLTTTT</sequence>
<keyword evidence="3" id="KW-1185">Reference proteome</keyword>
<feature type="signal peptide" evidence="1">
    <location>
        <begin position="1"/>
        <end position="27"/>
    </location>
</feature>
<keyword evidence="1" id="KW-0732">Signal</keyword>
<gene>
    <name evidence="2" type="ORF">OUZ56_028654</name>
</gene>
<organism evidence="2 3">
    <name type="scientific">Daphnia magna</name>
    <dbReference type="NCBI Taxonomy" id="35525"/>
    <lineage>
        <taxon>Eukaryota</taxon>
        <taxon>Metazoa</taxon>
        <taxon>Ecdysozoa</taxon>
        <taxon>Arthropoda</taxon>
        <taxon>Crustacea</taxon>
        <taxon>Branchiopoda</taxon>
        <taxon>Diplostraca</taxon>
        <taxon>Cladocera</taxon>
        <taxon>Anomopoda</taxon>
        <taxon>Daphniidae</taxon>
        <taxon>Daphnia</taxon>
    </lineage>
</organism>
<dbReference type="Proteomes" id="UP001234178">
    <property type="component" value="Unassembled WGS sequence"/>
</dbReference>
<feature type="chain" id="PRO_5047443285" description="Secreted protein" evidence="1">
    <location>
        <begin position="28"/>
        <end position="82"/>
    </location>
</feature>
<accession>A0ABR0B4I0</accession>
<evidence type="ECO:0008006" key="4">
    <source>
        <dbReference type="Google" id="ProtNLM"/>
    </source>
</evidence>
<evidence type="ECO:0000256" key="1">
    <source>
        <dbReference type="SAM" id="SignalP"/>
    </source>
</evidence>